<feature type="disulfide bond" evidence="2">
    <location>
        <begin position="24"/>
        <end position="36"/>
    </location>
</feature>
<keyword evidence="1 2" id="KW-1015">Disulfide bond</keyword>
<feature type="non-terminal residue" evidence="3">
    <location>
        <position position="1"/>
    </location>
</feature>
<accession>A0A0B6YQN9</accession>
<dbReference type="Pfam" id="PF00057">
    <property type="entry name" value="Ldl_recept_a"/>
    <property type="match status" value="1"/>
</dbReference>
<feature type="disulfide bond" evidence="2">
    <location>
        <begin position="31"/>
        <end position="49"/>
    </location>
</feature>
<comment type="caution">
    <text evidence="2">Lacks conserved residue(s) required for the propagation of feature annotation.</text>
</comment>
<gene>
    <name evidence="3" type="primary">ORF31094</name>
</gene>
<evidence type="ECO:0000256" key="1">
    <source>
        <dbReference type="ARBA" id="ARBA00023157"/>
    </source>
</evidence>
<evidence type="ECO:0000313" key="3">
    <source>
        <dbReference type="EMBL" id="CEK57795.1"/>
    </source>
</evidence>
<dbReference type="EMBL" id="HACG01010930">
    <property type="protein sequence ID" value="CEK57795.1"/>
    <property type="molecule type" value="Transcribed_RNA"/>
</dbReference>
<dbReference type="InterPro" id="IPR036055">
    <property type="entry name" value="LDL_receptor-like_sf"/>
</dbReference>
<dbReference type="InterPro" id="IPR002172">
    <property type="entry name" value="LDrepeatLR_classA_rpt"/>
</dbReference>
<protein>
    <submittedName>
        <fullName evidence="3">Uncharacterized protein</fullName>
    </submittedName>
</protein>
<proteinExistence type="predicted"/>
<dbReference type="AlphaFoldDB" id="A0A0B6YQN9"/>
<dbReference type="SMART" id="SM00192">
    <property type="entry name" value="LDLa"/>
    <property type="match status" value="1"/>
</dbReference>
<evidence type="ECO:0000256" key="2">
    <source>
        <dbReference type="PROSITE-ProRule" id="PRU00124"/>
    </source>
</evidence>
<sequence>TIAATADLLVTEFVYKYQSPNSTCPANYFDCQNTLCIPEDVICNGYDDCGNNNDEIEGCGLTPGAIAGVVIGVLIFL</sequence>
<feature type="non-terminal residue" evidence="3">
    <location>
        <position position="77"/>
    </location>
</feature>
<name>A0A0B6YQN9_9EUPU</name>
<dbReference type="Gene3D" id="4.10.400.10">
    <property type="entry name" value="Low-density Lipoprotein Receptor"/>
    <property type="match status" value="1"/>
</dbReference>
<dbReference type="CDD" id="cd00112">
    <property type="entry name" value="LDLa"/>
    <property type="match status" value="1"/>
</dbReference>
<reference evidence="3" key="1">
    <citation type="submission" date="2014-12" db="EMBL/GenBank/DDBJ databases">
        <title>Insight into the proteome of Arion vulgaris.</title>
        <authorList>
            <person name="Aradska J."/>
            <person name="Bulat T."/>
            <person name="Smidak R."/>
            <person name="Sarate P."/>
            <person name="Gangsoo J."/>
            <person name="Sialana F."/>
            <person name="Bilban M."/>
            <person name="Lubec G."/>
        </authorList>
    </citation>
    <scope>NUCLEOTIDE SEQUENCE</scope>
    <source>
        <tissue evidence="3">Skin</tissue>
    </source>
</reference>
<dbReference type="SUPFAM" id="SSF57424">
    <property type="entry name" value="LDL receptor-like module"/>
    <property type="match status" value="1"/>
</dbReference>
<organism evidence="3">
    <name type="scientific">Arion vulgaris</name>
    <dbReference type="NCBI Taxonomy" id="1028688"/>
    <lineage>
        <taxon>Eukaryota</taxon>
        <taxon>Metazoa</taxon>
        <taxon>Spiralia</taxon>
        <taxon>Lophotrochozoa</taxon>
        <taxon>Mollusca</taxon>
        <taxon>Gastropoda</taxon>
        <taxon>Heterobranchia</taxon>
        <taxon>Euthyneura</taxon>
        <taxon>Panpulmonata</taxon>
        <taxon>Eupulmonata</taxon>
        <taxon>Stylommatophora</taxon>
        <taxon>Helicina</taxon>
        <taxon>Arionoidea</taxon>
        <taxon>Arionidae</taxon>
        <taxon>Arion</taxon>
    </lineage>
</organism>
<dbReference type="PROSITE" id="PS50068">
    <property type="entry name" value="LDLRA_2"/>
    <property type="match status" value="1"/>
</dbReference>